<proteinExistence type="predicted"/>
<feature type="signal peptide" evidence="1">
    <location>
        <begin position="1"/>
        <end position="33"/>
    </location>
</feature>
<evidence type="ECO:0000313" key="3">
    <source>
        <dbReference type="Proteomes" id="UP000043764"/>
    </source>
</evidence>
<protein>
    <submittedName>
        <fullName evidence="2">Uncharacterized protein</fullName>
    </submittedName>
</protein>
<organism evidence="2 3">
    <name type="scientific">Phaeobacter italicus</name>
    <dbReference type="NCBI Taxonomy" id="481446"/>
    <lineage>
        <taxon>Bacteria</taxon>
        <taxon>Pseudomonadati</taxon>
        <taxon>Pseudomonadota</taxon>
        <taxon>Alphaproteobacteria</taxon>
        <taxon>Rhodobacterales</taxon>
        <taxon>Roseobacteraceae</taxon>
        <taxon>Phaeobacter</taxon>
    </lineage>
</organism>
<dbReference type="AlphaFoldDB" id="A0A0H5CXB2"/>
<sequence length="78" mass="7695">MNDMTSLLITAAAAALATGGVVMALTFSAPAYASPSPTADTLVGRPTISLIDGGQVAPVCACHASALKALTSEFNTAQ</sequence>
<evidence type="ECO:0000256" key="1">
    <source>
        <dbReference type="SAM" id="SignalP"/>
    </source>
</evidence>
<accession>A0A0H5CXB2</accession>
<reference evidence="3" key="1">
    <citation type="submission" date="2015-05" db="EMBL/GenBank/DDBJ databases">
        <authorList>
            <person name="Rodrigo-Torres Lidia"/>
            <person name="Arahal R.David."/>
        </authorList>
    </citation>
    <scope>NUCLEOTIDE SEQUENCE [LARGE SCALE GENOMIC DNA]</scope>
    <source>
        <strain evidence="3">CECT 7321</strain>
    </source>
</reference>
<keyword evidence="3" id="KW-1185">Reference proteome</keyword>
<dbReference type="EMBL" id="CVRL01000002">
    <property type="protein sequence ID" value="CRL09419.1"/>
    <property type="molecule type" value="Genomic_DNA"/>
</dbReference>
<dbReference type="RefSeq" id="WP_050672347.1">
    <property type="nucleotide sequence ID" value="NZ_CVRL01000002.1"/>
</dbReference>
<gene>
    <name evidence="2" type="ORF">NIT7321_00249</name>
</gene>
<dbReference type="Proteomes" id="UP000043764">
    <property type="component" value="Unassembled WGS sequence"/>
</dbReference>
<evidence type="ECO:0000313" key="2">
    <source>
        <dbReference type="EMBL" id="CRL09419.1"/>
    </source>
</evidence>
<keyword evidence="1" id="KW-0732">Signal</keyword>
<feature type="chain" id="PRO_5005217148" evidence="1">
    <location>
        <begin position="34"/>
        <end position="78"/>
    </location>
</feature>
<name>A0A0H5CXB2_9RHOB</name>